<keyword evidence="4" id="KW-0472">Membrane</keyword>
<feature type="domain" description="RagB/SusD" evidence="6">
    <location>
        <begin position="297"/>
        <end position="440"/>
    </location>
</feature>
<dbReference type="Pfam" id="PF14322">
    <property type="entry name" value="SusD-like_3"/>
    <property type="match status" value="1"/>
</dbReference>
<reference evidence="9 10" key="2">
    <citation type="submission" date="2014-07" db="EMBL/GenBank/DDBJ databases">
        <title>Porphyromonadaceae bacterium OUH 334697 = ATCC BAA-2682 = DSM 28341 draft genome.</title>
        <authorList>
            <person name="Sydenham T.V."/>
            <person name="Hasman H."/>
            <person name="Justesen U.S."/>
        </authorList>
    </citation>
    <scope>NUCLEOTIDE SEQUENCE [LARGE SCALE GENOMIC DNA]</scope>
    <source>
        <strain evidence="9 10">OUH 334697</strain>
    </source>
</reference>
<evidence type="ECO:0000313" key="8">
    <source>
        <dbReference type="EMBL" id="KIO46059.1"/>
    </source>
</evidence>
<dbReference type="GO" id="GO:0009279">
    <property type="term" value="C:cell outer membrane"/>
    <property type="evidence" value="ECO:0007669"/>
    <property type="project" value="UniProtKB-SubCell"/>
</dbReference>
<keyword evidence="3" id="KW-0732">Signal</keyword>
<protein>
    <recommendedName>
        <fullName evidence="12">RagB/SusD family nutrient uptake outer membrane protein</fullName>
    </recommendedName>
</protein>
<dbReference type="AlphaFoldDB" id="A0A0C3RIZ3"/>
<sequence>MSCNSWLTIEPKEQISEEDLFSRVEGFYTQLDGLYKSMAEQGMYGQELSWGFLDILAQYYDTENTKNHAYEEASKYNYEYTRVKTIIKTFWTEGYNIIANCNVLIKNILIADPNLFSLQERERDLILGEAYAVRALVHFDLLRLFAPSIKVDGEIKALPYVTEFPVYFPDKVKSSVFLDSVVSDLKKAHELVQEYDRSKLERVKELKARLELTSFESNRFLEFRGYRLNYWAVKCLLARVYMYKGDEKSAFAYAKELIDLHEQEDWIEFTTRDDVESQSNLKYYDDVFFALYNNNLTDYSTGYFEENNYICMQDVDGLFSNSDKKYDYRYEAWEDHPLYGSDQPLPKRLKELTQGKGKYCSKMTPMIRLSEMYYIAAEAVFDEDPELAEDYVYYVVRKRGSRAGVAGYNTKEEFIKNIILKDLRREVYGEGQLFFFYKRHHMPVVIDAWTEKTLEKEFVLPSPEIDEMNN</sequence>
<evidence type="ECO:0000256" key="3">
    <source>
        <dbReference type="ARBA" id="ARBA00022729"/>
    </source>
</evidence>
<keyword evidence="5" id="KW-0998">Cell outer membrane</keyword>
<dbReference type="Proteomes" id="UP000031980">
    <property type="component" value="Unassembled WGS sequence"/>
</dbReference>
<evidence type="ECO:0000256" key="1">
    <source>
        <dbReference type="ARBA" id="ARBA00004442"/>
    </source>
</evidence>
<dbReference type="EMBL" id="JPIT01000006">
    <property type="protein sequence ID" value="KIO47429.1"/>
    <property type="molecule type" value="Genomic_DNA"/>
</dbReference>
<dbReference type="Gene3D" id="1.25.40.390">
    <property type="match status" value="1"/>
</dbReference>
<evidence type="ECO:0000259" key="7">
    <source>
        <dbReference type="Pfam" id="PF14322"/>
    </source>
</evidence>
<dbReference type="Pfam" id="PF07980">
    <property type="entry name" value="SusD_RagB"/>
    <property type="match status" value="1"/>
</dbReference>
<dbReference type="InterPro" id="IPR012944">
    <property type="entry name" value="SusD_RagB_dom"/>
</dbReference>
<evidence type="ECO:0000256" key="2">
    <source>
        <dbReference type="ARBA" id="ARBA00006275"/>
    </source>
</evidence>
<evidence type="ECO:0000313" key="9">
    <source>
        <dbReference type="EMBL" id="KIO47429.1"/>
    </source>
</evidence>
<dbReference type="Proteomes" id="UP000031937">
    <property type="component" value="Unassembled WGS sequence"/>
</dbReference>
<comment type="similarity">
    <text evidence="2">Belongs to the SusD family.</text>
</comment>
<evidence type="ECO:0000256" key="5">
    <source>
        <dbReference type="ARBA" id="ARBA00023237"/>
    </source>
</evidence>
<evidence type="ECO:0000259" key="6">
    <source>
        <dbReference type="Pfam" id="PF07980"/>
    </source>
</evidence>
<reference evidence="8 11" key="1">
    <citation type="submission" date="2014-07" db="EMBL/GenBank/DDBJ databases">
        <title>Porphyromonadaceae bacterium OUH 308042 = ATCC BAA-2681 = DSM 28342 draft genome.</title>
        <authorList>
            <person name="Sydenham T.V."/>
            <person name="Hasman H."/>
            <person name="Justensen U.S."/>
        </authorList>
    </citation>
    <scope>NUCLEOTIDE SEQUENCE [LARGE SCALE GENOMIC DNA]</scope>
    <source>
        <strain evidence="8 11">OUH 308042</strain>
    </source>
</reference>
<dbReference type="InterPro" id="IPR011990">
    <property type="entry name" value="TPR-like_helical_dom_sf"/>
</dbReference>
<comment type="caution">
    <text evidence="8">The sequence shown here is derived from an EMBL/GenBank/DDBJ whole genome shotgun (WGS) entry which is preliminary data.</text>
</comment>
<keyword evidence="11" id="KW-1185">Reference proteome</keyword>
<accession>A0A0C3RIZ3</accession>
<dbReference type="EMBL" id="JPIU01000036">
    <property type="protein sequence ID" value="KIO46059.1"/>
    <property type="molecule type" value="Genomic_DNA"/>
</dbReference>
<dbReference type="Gene3D" id="1.25.40.900">
    <property type="match status" value="1"/>
</dbReference>
<dbReference type="InterPro" id="IPR033985">
    <property type="entry name" value="SusD-like_N"/>
</dbReference>
<name>A0A0C3RIZ3_9PORP</name>
<evidence type="ECO:0000313" key="11">
    <source>
        <dbReference type="Proteomes" id="UP000031980"/>
    </source>
</evidence>
<dbReference type="Gene3D" id="2.20.20.130">
    <property type="match status" value="1"/>
</dbReference>
<gene>
    <name evidence="8" type="ORF">BA92_03035</name>
    <name evidence="9" type="ORF">IE90_00200</name>
</gene>
<evidence type="ECO:0000313" key="10">
    <source>
        <dbReference type="Proteomes" id="UP000031937"/>
    </source>
</evidence>
<organism evidence="8 11">
    <name type="scientific">Sanguibacteroides justesenii</name>
    <dbReference type="NCBI Taxonomy" id="1547597"/>
    <lineage>
        <taxon>Bacteria</taxon>
        <taxon>Pseudomonadati</taxon>
        <taxon>Bacteroidota</taxon>
        <taxon>Bacteroidia</taxon>
        <taxon>Bacteroidales</taxon>
        <taxon>Porphyromonadaceae</taxon>
        <taxon>Sanguibacteroides</taxon>
    </lineage>
</organism>
<evidence type="ECO:0008006" key="12">
    <source>
        <dbReference type="Google" id="ProtNLM"/>
    </source>
</evidence>
<proteinExistence type="inferred from homology"/>
<dbReference type="SUPFAM" id="SSF48452">
    <property type="entry name" value="TPR-like"/>
    <property type="match status" value="1"/>
</dbReference>
<evidence type="ECO:0000256" key="4">
    <source>
        <dbReference type="ARBA" id="ARBA00023136"/>
    </source>
</evidence>
<feature type="domain" description="SusD-like N-terminal" evidence="7">
    <location>
        <begin position="52"/>
        <end position="194"/>
    </location>
</feature>
<comment type="subcellular location">
    <subcellularLocation>
        <location evidence="1">Cell outer membrane</location>
    </subcellularLocation>
</comment>